<protein>
    <submittedName>
        <fullName evidence="7">Malonate utilization transcriptional regulator</fullName>
    </submittedName>
</protein>
<feature type="domain" description="HTH lysR-type" evidence="6">
    <location>
        <begin position="32"/>
        <end position="89"/>
    </location>
</feature>
<dbReference type="InterPro" id="IPR005119">
    <property type="entry name" value="LysR_subst-bd"/>
</dbReference>
<name>A0AB74BQ45_PSESS</name>
<dbReference type="PROSITE" id="PS50931">
    <property type="entry name" value="HTH_LYSR"/>
    <property type="match status" value="1"/>
</dbReference>
<dbReference type="PANTHER" id="PTHR30346:SF0">
    <property type="entry name" value="HCA OPERON TRANSCRIPTIONAL ACTIVATOR HCAR"/>
    <property type="match status" value="1"/>
</dbReference>
<comment type="caution">
    <text evidence="7">The sequence shown here is derived from an EMBL/GenBank/DDBJ whole genome shotgun (WGS) entry which is preliminary data.</text>
</comment>
<dbReference type="Gene3D" id="1.10.10.10">
    <property type="entry name" value="Winged helix-like DNA-binding domain superfamily/Winged helix DNA-binding domain"/>
    <property type="match status" value="1"/>
</dbReference>
<dbReference type="EMBL" id="RBTN01000053">
    <property type="protein sequence ID" value="RMT80438.1"/>
    <property type="molecule type" value="Genomic_DNA"/>
</dbReference>
<dbReference type="FunFam" id="3.40.190.290:FF:000046">
    <property type="entry name" value="Malonate utilization transcriptional regulator"/>
    <property type="match status" value="1"/>
</dbReference>
<dbReference type="InterPro" id="IPR000847">
    <property type="entry name" value="LysR_HTH_N"/>
</dbReference>
<dbReference type="InterPro" id="IPR036388">
    <property type="entry name" value="WH-like_DNA-bd_sf"/>
</dbReference>
<evidence type="ECO:0000256" key="4">
    <source>
        <dbReference type="ARBA" id="ARBA00023163"/>
    </source>
</evidence>
<keyword evidence="4" id="KW-0804">Transcription</keyword>
<dbReference type="SUPFAM" id="SSF46785">
    <property type="entry name" value="Winged helix' DNA-binding domain"/>
    <property type="match status" value="1"/>
</dbReference>
<dbReference type="SUPFAM" id="SSF53850">
    <property type="entry name" value="Periplasmic binding protein-like II"/>
    <property type="match status" value="1"/>
</dbReference>
<evidence type="ECO:0000313" key="8">
    <source>
        <dbReference type="Proteomes" id="UP000268636"/>
    </source>
</evidence>
<dbReference type="PANTHER" id="PTHR30346">
    <property type="entry name" value="TRANSCRIPTIONAL DUAL REGULATOR HCAR-RELATED"/>
    <property type="match status" value="1"/>
</dbReference>
<evidence type="ECO:0000256" key="2">
    <source>
        <dbReference type="ARBA" id="ARBA00023015"/>
    </source>
</evidence>
<evidence type="ECO:0000256" key="3">
    <source>
        <dbReference type="ARBA" id="ARBA00023125"/>
    </source>
</evidence>
<evidence type="ECO:0000313" key="7">
    <source>
        <dbReference type="EMBL" id="RMT80438.1"/>
    </source>
</evidence>
<sequence>MTDILSSYRRTTCAQSAHINNQRHDMQIDDELTLKKLEIFLAFMRTGNLARAAEELQTSNVSVHRAIHSLESALRCPLFKHEGRNLTPLESAYVLEERAQKLVQDVLATVELTRQAAGFSAARFRLGALYSLTVKTVPQLIMGLKIRRSELNIDLILGSNMDLLYKLKNMEVDAMLVSLDESTHDPDCEQLALFSDDIFLAVPTDSPFAEHSEVDLSDLREATFITLTQGFATHRDGIRVFQQAGFEPKVAMQVNDIFTLLSMVSSGVGYALLPGRIAAVYENRVRLIPLQSRYRMQQHIGMVFLKSRERDPNLLALLAECRMYANRLLEQRRPDRRDLTDDCAHDEIQHRRPQQTAQSGMKSGGQRAIRHQTPIRCRQPCGNAADSTRQTTENHRRTRVVQPHPARRHGRTDHHQNRLDQAGGNRQGHHVGGRTQRSTGHRADYVGHSTRANGGHADCIAVAKHPGNARAHDKRQNRAQQQGNCSDQPGLACLGCLHFKGSRHDGEVTQHRPAHQADA</sequence>
<dbReference type="CDD" id="cd08416">
    <property type="entry name" value="PBP2_MdcR"/>
    <property type="match status" value="1"/>
</dbReference>
<comment type="similarity">
    <text evidence="1">Belongs to the LysR transcriptional regulatory family.</text>
</comment>
<dbReference type="Pfam" id="PF00126">
    <property type="entry name" value="HTH_1"/>
    <property type="match status" value="1"/>
</dbReference>
<dbReference type="InterPro" id="IPR037400">
    <property type="entry name" value="MdcR_PBP2"/>
</dbReference>
<feature type="region of interest" description="Disordered" evidence="5">
    <location>
        <begin position="467"/>
        <end position="487"/>
    </location>
</feature>
<proteinExistence type="inferred from homology"/>
<evidence type="ECO:0000259" key="6">
    <source>
        <dbReference type="PROSITE" id="PS50931"/>
    </source>
</evidence>
<dbReference type="Proteomes" id="UP000268636">
    <property type="component" value="Unassembled WGS sequence"/>
</dbReference>
<dbReference type="AlphaFoldDB" id="A0AB74BQ45"/>
<dbReference type="InterPro" id="IPR036390">
    <property type="entry name" value="WH_DNA-bd_sf"/>
</dbReference>
<dbReference type="GO" id="GO:0032993">
    <property type="term" value="C:protein-DNA complex"/>
    <property type="evidence" value="ECO:0007669"/>
    <property type="project" value="TreeGrafter"/>
</dbReference>
<dbReference type="Gene3D" id="3.40.190.290">
    <property type="match status" value="1"/>
</dbReference>
<feature type="region of interest" description="Disordered" evidence="5">
    <location>
        <begin position="345"/>
        <end position="441"/>
    </location>
</feature>
<keyword evidence="2" id="KW-0805">Transcription regulation</keyword>
<organism evidence="7 8">
    <name type="scientific">Pseudomonas savastanoi pv. nerii</name>
    <dbReference type="NCBI Taxonomy" id="360921"/>
    <lineage>
        <taxon>Bacteria</taxon>
        <taxon>Pseudomonadati</taxon>
        <taxon>Pseudomonadota</taxon>
        <taxon>Gammaproteobacteria</taxon>
        <taxon>Pseudomonadales</taxon>
        <taxon>Pseudomonadaceae</taxon>
        <taxon>Pseudomonas</taxon>
    </lineage>
</organism>
<gene>
    <name evidence="7" type="ORF">ALP42_02763</name>
</gene>
<dbReference type="GO" id="GO:0003700">
    <property type="term" value="F:DNA-binding transcription factor activity"/>
    <property type="evidence" value="ECO:0007669"/>
    <property type="project" value="InterPro"/>
</dbReference>
<evidence type="ECO:0000256" key="5">
    <source>
        <dbReference type="SAM" id="MobiDB-lite"/>
    </source>
</evidence>
<reference evidence="7 8" key="1">
    <citation type="submission" date="2018-08" db="EMBL/GenBank/DDBJ databases">
        <title>Recombination of ecologically and evolutionarily significant loci maintains genetic cohesion in the Pseudomonas syringae species complex.</title>
        <authorList>
            <person name="Dillon M."/>
            <person name="Thakur S."/>
            <person name="Almeida R.N.D."/>
            <person name="Weir B.S."/>
            <person name="Guttman D.S."/>
        </authorList>
    </citation>
    <scope>NUCLEOTIDE SEQUENCE [LARGE SCALE GENOMIC DNA]</scope>
    <source>
        <strain evidence="7 8">ICMP 13786</strain>
    </source>
</reference>
<dbReference type="GO" id="GO:0003677">
    <property type="term" value="F:DNA binding"/>
    <property type="evidence" value="ECO:0007669"/>
    <property type="project" value="UniProtKB-KW"/>
</dbReference>
<dbReference type="Pfam" id="PF03466">
    <property type="entry name" value="LysR_substrate"/>
    <property type="match status" value="1"/>
</dbReference>
<feature type="compositionally biased region" description="Polar residues" evidence="5">
    <location>
        <begin position="478"/>
        <end position="487"/>
    </location>
</feature>
<keyword evidence="3" id="KW-0238">DNA-binding</keyword>
<accession>A0AB74BQ45</accession>
<evidence type="ECO:0000256" key="1">
    <source>
        <dbReference type="ARBA" id="ARBA00009437"/>
    </source>
</evidence>